<organism evidence="1 2">
    <name type="scientific">Hymenolepis diminuta</name>
    <name type="common">Rat tapeworm</name>
    <dbReference type="NCBI Taxonomy" id="6216"/>
    <lineage>
        <taxon>Eukaryota</taxon>
        <taxon>Metazoa</taxon>
        <taxon>Spiralia</taxon>
        <taxon>Lophotrochozoa</taxon>
        <taxon>Platyhelminthes</taxon>
        <taxon>Cestoda</taxon>
        <taxon>Eucestoda</taxon>
        <taxon>Cyclophyllidea</taxon>
        <taxon>Hymenolepididae</taxon>
        <taxon>Hymenolepis</taxon>
    </lineage>
</organism>
<name>A0A564Z6P9_HYMDI</name>
<reference evidence="1 2" key="1">
    <citation type="submission" date="2019-07" db="EMBL/GenBank/DDBJ databases">
        <authorList>
            <person name="Jastrzebski P J."/>
            <person name="Paukszto L."/>
            <person name="Jastrzebski P J."/>
        </authorList>
    </citation>
    <scope>NUCLEOTIDE SEQUENCE [LARGE SCALE GENOMIC DNA]</scope>
    <source>
        <strain evidence="1 2">WMS-il1</strain>
    </source>
</reference>
<dbReference type="AlphaFoldDB" id="A0A564Z6P9"/>
<protein>
    <submittedName>
        <fullName evidence="1">Uncharacterized protein</fullName>
    </submittedName>
</protein>
<dbReference type="Proteomes" id="UP000321570">
    <property type="component" value="Unassembled WGS sequence"/>
</dbReference>
<gene>
    <name evidence="1" type="ORF">WMSIL1_LOCUS13054</name>
</gene>
<sequence>MGVMPGNVPSLCVFGKVMQNARDILKFAAPKYVCLSKATKDLLSGADRFEMIEISTD</sequence>
<keyword evidence="2" id="KW-1185">Reference proteome</keyword>
<evidence type="ECO:0000313" key="1">
    <source>
        <dbReference type="EMBL" id="VUZ55181.1"/>
    </source>
</evidence>
<accession>A0A564Z6P9</accession>
<proteinExistence type="predicted"/>
<dbReference type="EMBL" id="CABIJS010000688">
    <property type="protein sequence ID" value="VUZ55181.1"/>
    <property type="molecule type" value="Genomic_DNA"/>
</dbReference>
<evidence type="ECO:0000313" key="2">
    <source>
        <dbReference type="Proteomes" id="UP000321570"/>
    </source>
</evidence>
<feature type="non-terminal residue" evidence="1">
    <location>
        <position position="57"/>
    </location>
</feature>